<evidence type="ECO:0000256" key="6">
    <source>
        <dbReference type="ARBA" id="ARBA00022917"/>
    </source>
</evidence>
<dbReference type="EMBL" id="MFHI01000032">
    <property type="protein sequence ID" value="OGF78204.1"/>
    <property type="molecule type" value="Genomic_DNA"/>
</dbReference>
<evidence type="ECO:0000256" key="1">
    <source>
        <dbReference type="ARBA" id="ARBA00012831"/>
    </source>
</evidence>
<gene>
    <name evidence="11" type="ORF">A2W54_03825</name>
</gene>
<keyword evidence="6" id="KW-0648">Protein biosynthesis</keyword>
<evidence type="ECO:0000256" key="3">
    <source>
        <dbReference type="ARBA" id="ARBA00022598"/>
    </source>
</evidence>
<keyword evidence="4" id="KW-0547">Nucleotide-binding</keyword>
<dbReference type="InterPro" id="IPR036621">
    <property type="entry name" value="Anticodon-bd_dom_sf"/>
</dbReference>
<dbReference type="InterPro" id="IPR004154">
    <property type="entry name" value="Anticodon-bd"/>
</dbReference>
<dbReference type="InterPro" id="IPR044140">
    <property type="entry name" value="ProRS_anticodon_short"/>
</dbReference>
<evidence type="ECO:0000256" key="2">
    <source>
        <dbReference type="ARBA" id="ARBA00019110"/>
    </source>
</evidence>
<dbReference type="Pfam" id="PF00587">
    <property type="entry name" value="tRNA-synt_2b"/>
    <property type="match status" value="1"/>
</dbReference>
<dbReference type="SUPFAM" id="SSF55681">
    <property type="entry name" value="Class II aaRS and biotin synthetases"/>
    <property type="match status" value="1"/>
</dbReference>
<dbReference type="GO" id="GO:0005829">
    <property type="term" value="C:cytosol"/>
    <property type="evidence" value="ECO:0007669"/>
    <property type="project" value="TreeGrafter"/>
</dbReference>
<dbReference type="InterPro" id="IPR002316">
    <property type="entry name" value="Pro-tRNA-ligase_IIa"/>
</dbReference>
<evidence type="ECO:0000313" key="11">
    <source>
        <dbReference type="EMBL" id="OGF78204.1"/>
    </source>
</evidence>
<evidence type="ECO:0000256" key="5">
    <source>
        <dbReference type="ARBA" id="ARBA00022840"/>
    </source>
</evidence>
<protein>
    <recommendedName>
        <fullName evidence="2">Proline--tRNA ligase</fullName>
        <ecNumber evidence="1">6.1.1.15</ecNumber>
    </recommendedName>
    <alternativeName>
        <fullName evidence="8">Prolyl-tRNA synthetase</fullName>
    </alternativeName>
</protein>
<dbReference type="EC" id="6.1.1.15" evidence="1"/>
<dbReference type="PRINTS" id="PR01046">
    <property type="entry name" value="TRNASYNTHPRO"/>
</dbReference>
<feature type="domain" description="Aminoacyl-transfer RNA synthetases class-II family profile" evidence="10">
    <location>
        <begin position="33"/>
        <end position="313"/>
    </location>
</feature>
<dbReference type="InterPro" id="IPR006195">
    <property type="entry name" value="aa-tRNA-synth_II"/>
</dbReference>
<keyword evidence="5" id="KW-0067">ATP-binding</keyword>
<dbReference type="Gene3D" id="3.40.50.800">
    <property type="entry name" value="Anticodon-binding domain"/>
    <property type="match status" value="1"/>
</dbReference>
<proteinExistence type="predicted"/>
<dbReference type="Gene3D" id="3.30.930.10">
    <property type="entry name" value="Bira Bifunctional Protein, Domain 2"/>
    <property type="match status" value="1"/>
</dbReference>
<dbReference type="AlphaFoldDB" id="A0A1F5WRH7"/>
<evidence type="ECO:0000256" key="7">
    <source>
        <dbReference type="ARBA" id="ARBA00023146"/>
    </source>
</evidence>
<dbReference type="GO" id="GO:0005524">
    <property type="term" value="F:ATP binding"/>
    <property type="evidence" value="ECO:0007669"/>
    <property type="project" value="UniProtKB-KW"/>
</dbReference>
<organism evidence="11 12">
    <name type="scientific">Candidatus Giovannonibacteria bacterium RIFCSPHIGHO2_02_43_13</name>
    <dbReference type="NCBI Taxonomy" id="1798330"/>
    <lineage>
        <taxon>Bacteria</taxon>
        <taxon>Candidatus Giovannoniibacteriota</taxon>
    </lineage>
</organism>
<dbReference type="GO" id="GO:0006433">
    <property type="term" value="P:prolyl-tRNA aminoacylation"/>
    <property type="evidence" value="ECO:0007669"/>
    <property type="project" value="InterPro"/>
</dbReference>
<evidence type="ECO:0000256" key="9">
    <source>
        <dbReference type="ARBA" id="ARBA00047671"/>
    </source>
</evidence>
<comment type="caution">
    <text evidence="11">The sequence shown here is derived from an EMBL/GenBank/DDBJ whole genome shotgun (WGS) entry which is preliminary data.</text>
</comment>
<accession>A0A1F5WRH7</accession>
<comment type="catalytic activity">
    <reaction evidence="9">
        <text>tRNA(Pro) + L-proline + ATP = L-prolyl-tRNA(Pro) + AMP + diphosphate</text>
        <dbReference type="Rhea" id="RHEA:14305"/>
        <dbReference type="Rhea" id="RHEA-COMP:9700"/>
        <dbReference type="Rhea" id="RHEA-COMP:9702"/>
        <dbReference type="ChEBI" id="CHEBI:30616"/>
        <dbReference type="ChEBI" id="CHEBI:33019"/>
        <dbReference type="ChEBI" id="CHEBI:60039"/>
        <dbReference type="ChEBI" id="CHEBI:78442"/>
        <dbReference type="ChEBI" id="CHEBI:78532"/>
        <dbReference type="ChEBI" id="CHEBI:456215"/>
        <dbReference type="EC" id="6.1.1.15"/>
    </reaction>
</comment>
<dbReference type="Proteomes" id="UP000178425">
    <property type="component" value="Unassembled WGS sequence"/>
</dbReference>
<dbReference type="InterPro" id="IPR002314">
    <property type="entry name" value="aa-tRNA-synt_IIb"/>
</dbReference>
<dbReference type="InterPro" id="IPR045864">
    <property type="entry name" value="aa-tRNA-synth_II/BPL/LPL"/>
</dbReference>
<evidence type="ECO:0000259" key="10">
    <source>
        <dbReference type="PROSITE" id="PS50862"/>
    </source>
</evidence>
<dbReference type="PANTHER" id="PTHR42753">
    <property type="entry name" value="MITOCHONDRIAL RIBOSOME PROTEIN L39/PROLYL-TRNA LIGASE FAMILY MEMBER"/>
    <property type="match status" value="1"/>
</dbReference>
<name>A0A1F5WRH7_9BACT</name>
<dbReference type="PANTHER" id="PTHR42753:SF2">
    <property type="entry name" value="PROLINE--TRNA LIGASE"/>
    <property type="match status" value="1"/>
</dbReference>
<dbReference type="InterPro" id="IPR050062">
    <property type="entry name" value="Pro-tRNA_synthetase"/>
</dbReference>
<dbReference type="GO" id="GO:0004827">
    <property type="term" value="F:proline-tRNA ligase activity"/>
    <property type="evidence" value="ECO:0007669"/>
    <property type="project" value="UniProtKB-EC"/>
</dbReference>
<evidence type="ECO:0000313" key="12">
    <source>
        <dbReference type="Proteomes" id="UP000178425"/>
    </source>
</evidence>
<sequence length="415" mass="46882">MLQSKLFTKMEKTPPRDEESLNAKLLVQAGFVQKLMAGVYTFLPLGLRVLNKIENIVREEMNNAGAIEMLMPGLQPKENWEATKRWDTFDALLKTKSKFGGEYAMGPTHEEVVYPLLKKHLASYRDFPVAVYQIQTKFRDEKRAKSGLLRGREFRMKDCYSYHASDEERDKYYDVMKNSYMNIFKRLELNAVPTNAGGGTFSELSMEFQVLCAAGEDVIYLCENCNVAVNKELSGDLAAKCPKCKDLTNEKKSIEVGNIFPLKETFAKNFNLVFKDNTGKEKLVSAGCYGLGTSRVMGAIAEVKNDDFGLIWPKSVAPYDIHLVYLKSNDRNVMAEAEKFYRKCLEADAGILFDDRDDVSAGSKFAESDLIGIPLRVVISDRTLEKESAEIKKRNEKNAGLVKLDDLDSYISKDS</sequence>
<keyword evidence="7" id="KW-0030">Aminoacyl-tRNA synthetase</keyword>
<reference evidence="11 12" key="1">
    <citation type="journal article" date="2016" name="Nat. Commun.">
        <title>Thousands of microbial genomes shed light on interconnected biogeochemical processes in an aquifer system.</title>
        <authorList>
            <person name="Anantharaman K."/>
            <person name="Brown C.T."/>
            <person name="Hug L.A."/>
            <person name="Sharon I."/>
            <person name="Castelle C.J."/>
            <person name="Probst A.J."/>
            <person name="Thomas B.C."/>
            <person name="Singh A."/>
            <person name="Wilkins M.J."/>
            <person name="Karaoz U."/>
            <person name="Brodie E.L."/>
            <person name="Williams K.H."/>
            <person name="Hubbard S.S."/>
            <person name="Banfield J.F."/>
        </authorList>
    </citation>
    <scope>NUCLEOTIDE SEQUENCE [LARGE SCALE GENOMIC DNA]</scope>
</reference>
<dbReference type="CDD" id="cd00861">
    <property type="entry name" value="ProRS_anticodon_short"/>
    <property type="match status" value="1"/>
</dbReference>
<dbReference type="Pfam" id="PF03129">
    <property type="entry name" value="HGTP_anticodon"/>
    <property type="match status" value="1"/>
</dbReference>
<evidence type="ECO:0000256" key="8">
    <source>
        <dbReference type="ARBA" id="ARBA00029731"/>
    </source>
</evidence>
<evidence type="ECO:0000256" key="4">
    <source>
        <dbReference type="ARBA" id="ARBA00022741"/>
    </source>
</evidence>
<dbReference type="PROSITE" id="PS50862">
    <property type="entry name" value="AA_TRNA_LIGASE_II"/>
    <property type="match status" value="1"/>
</dbReference>
<dbReference type="SUPFAM" id="SSF52954">
    <property type="entry name" value="Class II aaRS ABD-related"/>
    <property type="match status" value="1"/>
</dbReference>
<keyword evidence="3" id="KW-0436">Ligase</keyword>